<accession>A0A0C5PNF3</accession>
<dbReference type="InterPro" id="IPR002509">
    <property type="entry name" value="NODB_dom"/>
</dbReference>
<dbReference type="SUPFAM" id="SSF88713">
    <property type="entry name" value="Glycoside hydrolase/deacetylase"/>
    <property type="match status" value="1"/>
</dbReference>
<keyword evidence="3" id="KW-0472">Membrane</keyword>
<dbReference type="Gene3D" id="3.20.20.370">
    <property type="entry name" value="Glycoside hydrolase/deacetylase"/>
    <property type="match status" value="1"/>
</dbReference>
<feature type="domain" description="NodB homology" evidence="4">
    <location>
        <begin position="293"/>
        <end position="367"/>
    </location>
</feature>
<reference evidence="5" key="1">
    <citation type="submission" date="2013-08" db="EMBL/GenBank/DDBJ databases">
        <title>Genetic Structure of Residential Plasmids in Lactobacillus sakei KCA311.</title>
        <authorList>
            <person name="Woo D.R."/>
            <person name="Ahn C."/>
        </authorList>
    </citation>
    <scope>NUCLEOTIDE SEQUENCE</scope>
    <source>
        <strain evidence="5">KCA311</strain>
        <plasmid evidence="5">pKCA15</plasmid>
    </source>
</reference>
<name>A0A0C5PNF3_LATSK</name>
<comment type="subcellular location">
    <subcellularLocation>
        <location evidence="1">Secreted</location>
    </subcellularLocation>
</comment>
<organism evidence="5">
    <name type="scientific">Latilactobacillus sakei</name>
    <name type="common">Lactobacillus sakei</name>
    <dbReference type="NCBI Taxonomy" id="1599"/>
    <lineage>
        <taxon>Bacteria</taxon>
        <taxon>Bacillati</taxon>
        <taxon>Bacillota</taxon>
        <taxon>Bacilli</taxon>
        <taxon>Lactobacillales</taxon>
        <taxon>Lactobacillaceae</taxon>
        <taxon>Latilactobacillus</taxon>
    </lineage>
</organism>
<keyword evidence="2" id="KW-0732">Signal</keyword>
<keyword evidence="5" id="KW-0614">Plasmid</keyword>
<protein>
    <recommendedName>
        <fullName evidence="4">NodB homology domain-containing protein</fullName>
    </recommendedName>
</protein>
<dbReference type="GO" id="GO:0005975">
    <property type="term" value="P:carbohydrate metabolic process"/>
    <property type="evidence" value="ECO:0007669"/>
    <property type="project" value="InterPro"/>
</dbReference>
<proteinExistence type="predicted"/>
<evidence type="ECO:0000313" key="5">
    <source>
        <dbReference type="EMBL" id="AJQ16967.1"/>
    </source>
</evidence>
<sequence length="437" mass="49265">MSFNIHKNYGGIAVIKTKITSLVVIGLILGVGLWLYGNIDDDVMTTKTDSQTTKTVKQAKTDSQTTKAVKQAKSLSQQYQYKEAKSVLSGHKGTTVDHLKKSINKQQSKLVTWDDPTKISHLFYHSLIVDPGKAFSSKQAQGYKDYMATIDEFMPMLNQLYDNGYVLINFKDIISIDKQGKVTFKPVKLPEGKKPLIISQDDVNYYEYMKNSGFADKLVVNKQGDVKNQYTNNGQKKIGDYDMVPIIDTFIKKHPDFSYGGSKGVIAETGYNGVLGYRSSKSQYGDTKKTHREAKKATKVANAMKKEGWQFASHSWGHINMTTASVDDIKKDTALWQKEVQPIVGKTPVLIFPFGADIGSFTNYTNDNAKYTYLKSSGFSIFDNVDASQISWGQLTNDYYRNARINVDGIRLHETMTGENTVLNDFFNTKDFYHRDK</sequence>
<geneLocation type="plasmid" evidence="5">
    <name>pKCA15</name>
</geneLocation>
<dbReference type="PANTHER" id="PTHR34216">
    <property type="match status" value="1"/>
</dbReference>
<dbReference type="Pfam" id="PF01522">
    <property type="entry name" value="Polysacc_deac_1"/>
    <property type="match status" value="1"/>
</dbReference>
<evidence type="ECO:0000259" key="4">
    <source>
        <dbReference type="Pfam" id="PF01522"/>
    </source>
</evidence>
<dbReference type="PANTHER" id="PTHR34216:SF3">
    <property type="entry name" value="POLY-BETA-1,6-N-ACETYL-D-GLUCOSAMINE N-DEACETYLASE"/>
    <property type="match status" value="1"/>
</dbReference>
<evidence type="ECO:0000256" key="1">
    <source>
        <dbReference type="ARBA" id="ARBA00004613"/>
    </source>
</evidence>
<dbReference type="InterPro" id="IPR051398">
    <property type="entry name" value="Polysacch_Deacetylase"/>
</dbReference>
<keyword evidence="3" id="KW-1133">Transmembrane helix</keyword>
<feature type="transmembrane region" description="Helical" evidence="3">
    <location>
        <begin position="20"/>
        <end position="37"/>
    </location>
</feature>
<evidence type="ECO:0000256" key="3">
    <source>
        <dbReference type="SAM" id="Phobius"/>
    </source>
</evidence>
<dbReference type="EMBL" id="KF559313">
    <property type="protein sequence ID" value="AJQ16967.1"/>
    <property type="molecule type" value="Genomic_DNA"/>
</dbReference>
<keyword evidence="3" id="KW-0812">Transmembrane</keyword>
<dbReference type="GO" id="GO:0016810">
    <property type="term" value="F:hydrolase activity, acting on carbon-nitrogen (but not peptide) bonds"/>
    <property type="evidence" value="ECO:0007669"/>
    <property type="project" value="InterPro"/>
</dbReference>
<evidence type="ECO:0000256" key="2">
    <source>
        <dbReference type="ARBA" id="ARBA00022729"/>
    </source>
</evidence>
<dbReference type="AlphaFoldDB" id="A0A0C5PNF3"/>
<dbReference type="InterPro" id="IPR011330">
    <property type="entry name" value="Glyco_hydro/deAcase_b/a-brl"/>
</dbReference>
<dbReference type="GO" id="GO:0005576">
    <property type="term" value="C:extracellular region"/>
    <property type="evidence" value="ECO:0007669"/>
    <property type="project" value="UniProtKB-SubCell"/>
</dbReference>